<feature type="transmembrane region" description="Helical" evidence="4">
    <location>
        <begin position="34"/>
        <end position="55"/>
    </location>
</feature>
<dbReference type="Gene3D" id="6.10.250.2080">
    <property type="match status" value="1"/>
</dbReference>
<sequence length="243" mass="26795">MSDKTEQPTETKLKQAAEKGDLPRSHPFSVAMSMVIWWLALPALAGRAVAFLMSYTDHLLSLRVLQDELGSRMHFLVVATAGMAVPAVIGIIMALLLGFAQSRGRMASKRSWFDFNRVNPLSGLKQLFGLQRLSATALATTSLAIVLSIFLLVGRSLLPALASLPSSVRWQDVLLGGLATGWKAVGYAVLGCACLGALDLAIQLRLWKRRNKMSKDEVKREYKDREGDPQVKAIRKSMQRDMR</sequence>
<feature type="region of interest" description="Disordered" evidence="3">
    <location>
        <begin position="1"/>
        <end position="20"/>
    </location>
</feature>
<feature type="region of interest" description="Disordered" evidence="3">
    <location>
        <begin position="217"/>
        <end position="243"/>
    </location>
</feature>
<dbReference type="PANTHER" id="PTHR30531:SF12">
    <property type="entry name" value="FLAGELLAR BIOSYNTHETIC PROTEIN FLHB"/>
    <property type="match status" value="1"/>
</dbReference>
<feature type="transmembrane region" description="Helical" evidence="4">
    <location>
        <begin position="135"/>
        <end position="164"/>
    </location>
</feature>
<proteinExistence type="predicted"/>
<comment type="caution">
    <text evidence="5">The sequence shown here is derived from an EMBL/GenBank/DDBJ whole genome shotgun (WGS) entry which is preliminary data.</text>
</comment>
<evidence type="ECO:0000256" key="4">
    <source>
        <dbReference type="SAM" id="Phobius"/>
    </source>
</evidence>
<keyword evidence="6" id="KW-1185">Reference proteome</keyword>
<keyword evidence="2" id="KW-1006">Bacterial flagellum protein export</keyword>
<accession>A0ABQ1FNG4</accession>
<feature type="transmembrane region" description="Helical" evidence="4">
    <location>
        <begin position="184"/>
        <end position="207"/>
    </location>
</feature>
<evidence type="ECO:0000256" key="2">
    <source>
        <dbReference type="ARBA" id="ARBA00023225"/>
    </source>
</evidence>
<evidence type="ECO:0000256" key="3">
    <source>
        <dbReference type="SAM" id="MobiDB-lite"/>
    </source>
</evidence>
<feature type="compositionally biased region" description="Basic and acidic residues" evidence="3">
    <location>
        <begin position="217"/>
        <end position="229"/>
    </location>
</feature>
<protein>
    <recommendedName>
        <fullName evidence="1">Flagellar biosynthetic protein FlhB</fullName>
    </recommendedName>
</protein>
<keyword evidence="2" id="KW-0653">Protein transport</keyword>
<dbReference type="Proteomes" id="UP000620046">
    <property type="component" value="Unassembled WGS sequence"/>
</dbReference>
<name>A0ABQ1FNG4_9GAMM</name>
<evidence type="ECO:0000313" key="5">
    <source>
        <dbReference type="EMBL" id="GGA23401.1"/>
    </source>
</evidence>
<keyword evidence="4" id="KW-0472">Membrane</keyword>
<organism evidence="5 6">
    <name type="scientific">Dyella nitratireducens</name>
    <dbReference type="NCBI Taxonomy" id="1849580"/>
    <lineage>
        <taxon>Bacteria</taxon>
        <taxon>Pseudomonadati</taxon>
        <taxon>Pseudomonadota</taxon>
        <taxon>Gammaproteobacteria</taxon>
        <taxon>Lysobacterales</taxon>
        <taxon>Rhodanobacteraceae</taxon>
        <taxon>Dyella</taxon>
    </lineage>
</organism>
<dbReference type="PRINTS" id="PR00950">
    <property type="entry name" value="TYPE3IMSPROT"/>
</dbReference>
<keyword evidence="4" id="KW-0812">Transmembrane</keyword>
<dbReference type="RefSeq" id="WP_188793102.1">
    <property type="nucleotide sequence ID" value="NZ_BMJA01000001.1"/>
</dbReference>
<dbReference type="Pfam" id="PF01312">
    <property type="entry name" value="Bac_export_2"/>
    <property type="match status" value="1"/>
</dbReference>
<reference evidence="6" key="1">
    <citation type="journal article" date="2019" name="Int. J. Syst. Evol. Microbiol.">
        <title>The Global Catalogue of Microorganisms (GCM) 10K type strain sequencing project: providing services to taxonomists for standard genome sequencing and annotation.</title>
        <authorList>
            <consortium name="The Broad Institute Genomics Platform"/>
            <consortium name="The Broad Institute Genome Sequencing Center for Infectious Disease"/>
            <person name="Wu L."/>
            <person name="Ma J."/>
        </authorList>
    </citation>
    <scope>NUCLEOTIDE SEQUENCE [LARGE SCALE GENOMIC DNA]</scope>
    <source>
        <strain evidence="6">CGMCC 1.15439</strain>
    </source>
</reference>
<keyword evidence="2" id="KW-0813">Transport</keyword>
<gene>
    <name evidence="5" type="ORF">GCM10010981_09650</name>
</gene>
<keyword evidence="4" id="KW-1133">Transmembrane helix</keyword>
<feature type="transmembrane region" description="Helical" evidence="4">
    <location>
        <begin position="75"/>
        <end position="100"/>
    </location>
</feature>
<dbReference type="EMBL" id="BMJA01000001">
    <property type="protein sequence ID" value="GGA23401.1"/>
    <property type="molecule type" value="Genomic_DNA"/>
</dbReference>
<evidence type="ECO:0000256" key="1">
    <source>
        <dbReference type="ARBA" id="ARBA00021622"/>
    </source>
</evidence>
<evidence type="ECO:0000313" key="6">
    <source>
        <dbReference type="Proteomes" id="UP000620046"/>
    </source>
</evidence>
<dbReference type="InterPro" id="IPR006135">
    <property type="entry name" value="T3SS_substrate_exporter"/>
</dbReference>
<dbReference type="PANTHER" id="PTHR30531">
    <property type="entry name" value="FLAGELLAR BIOSYNTHETIC PROTEIN FLHB"/>
    <property type="match status" value="1"/>
</dbReference>